<feature type="non-terminal residue" evidence="1">
    <location>
        <position position="1"/>
    </location>
</feature>
<accession>A0A4Y2C131</accession>
<sequence length="108" mass="12492">LCADKLFQNFNVPFTRDRFSYEKRADNVSAAYRNPSSNFRRMQWFLFTQMRIFGTPKSPVLFSDESIQVEMCSSVNQMQPTSNHSLSIIVRISFAKSNLCRTAFMGMA</sequence>
<organism evidence="1 2">
    <name type="scientific">Araneus ventricosus</name>
    <name type="common">Orbweaver spider</name>
    <name type="synonym">Epeira ventricosa</name>
    <dbReference type="NCBI Taxonomy" id="182803"/>
    <lineage>
        <taxon>Eukaryota</taxon>
        <taxon>Metazoa</taxon>
        <taxon>Ecdysozoa</taxon>
        <taxon>Arthropoda</taxon>
        <taxon>Chelicerata</taxon>
        <taxon>Arachnida</taxon>
        <taxon>Araneae</taxon>
        <taxon>Araneomorphae</taxon>
        <taxon>Entelegynae</taxon>
        <taxon>Araneoidea</taxon>
        <taxon>Araneidae</taxon>
        <taxon>Araneus</taxon>
    </lineage>
</organism>
<dbReference type="Proteomes" id="UP000499080">
    <property type="component" value="Unassembled WGS sequence"/>
</dbReference>
<comment type="caution">
    <text evidence="1">The sequence shown here is derived from an EMBL/GenBank/DDBJ whole genome shotgun (WGS) entry which is preliminary data.</text>
</comment>
<protein>
    <submittedName>
        <fullName evidence="1">Uncharacterized protein</fullName>
    </submittedName>
</protein>
<gene>
    <name evidence="1" type="ORF">AVEN_26966_1</name>
</gene>
<dbReference type="AlphaFoldDB" id="A0A4Y2C131"/>
<name>A0A4Y2C131_ARAVE</name>
<evidence type="ECO:0000313" key="2">
    <source>
        <dbReference type="Proteomes" id="UP000499080"/>
    </source>
</evidence>
<evidence type="ECO:0000313" key="1">
    <source>
        <dbReference type="EMBL" id="GBL97853.1"/>
    </source>
</evidence>
<keyword evidence="2" id="KW-1185">Reference proteome</keyword>
<proteinExistence type="predicted"/>
<dbReference type="EMBL" id="BGPR01237458">
    <property type="protein sequence ID" value="GBL97853.1"/>
    <property type="molecule type" value="Genomic_DNA"/>
</dbReference>
<reference evidence="1 2" key="1">
    <citation type="journal article" date="2019" name="Sci. Rep.">
        <title>Orb-weaving spider Araneus ventricosus genome elucidates the spidroin gene catalogue.</title>
        <authorList>
            <person name="Kono N."/>
            <person name="Nakamura H."/>
            <person name="Ohtoshi R."/>
            <person name="Moran D.A.P."/>
            <person name="Shinohara A."/>
            <person name="Yoshida Y."/>
            <person name="Fujiwara M."/>
            <person name="Mori M."/>
            <person name="Tomita M."/>
            <person name="Arakawa K."/>
        </authorList>
    </citation>
    <scope>NUCLEOTIDE SEQUENCE [LARGE SCALE GENOMIC DNA]</scope>
</reference>